<evidence type="ECO:0000256" key="2">
    <source>
        <dbReference type="ARBA" id="ARBA00022448"/>
    </source>
</evidence>
<keyword evidence="10" id="KW-1185">Reference proteome</keyword>
<dbReference type="PANTHER" id="PTHR43335:SF4">
    <property type="entry name" value="ABC TRANSPORTER, ATP-BINDING PROTEIN"/>
    <property type="match status" value="1"/>
</dbReference>
<dbReference type="Pfam" id="PF08530">
    <property type="entry name" value="PepX_C"/>
    <property type="match status" value="1"/>
</dbReference>
<dbReference type="PANTHER" id="PTHR43335">
    <property type="entry name" value="ABC TRANSPORTER, ATP-BINDING PROTEIN"/>
    <property type="match status" value="1"/>
</dbReference>
<keyword evidence="4 9" id="KW-0378">Hydrolase</keyword>
<dbReference type="SUPFAM" id="SSF52540">
    <property type="entry name" value="P-loop containing nucleoside triphosphate hydrolases"/>
    <property type="match status" value="1"/>
</dbReference>
<feature type="transmembrane region" description="Helical" evidence="7">
    <location>
        <begin position="619"/>
        <end position="639"/>
    </location>
</feature>
<evidence type="ECO:0000313" key="9">
    <source>
        <dbReference type="EMBL" id="GAA0552119.1"/>
    </source>
</evidence>
<feature type="domain" description="ABC transporter" evidence="8">
    <location>
        <begin position="658"/>
        <end position="886"/>
    </location>
</feature>
<dbReference type="InterPro" id="IPR003593">
    <property type="entry name" value="AAA+_ATPase"/>
</dbReference>
<dbReference type="SUPFAM" id="SSF49785">
    <property type="entry name" value="Galactose-binding domain-like"/>
    <property type="match status" value="1"/>
</dbReference>
<dbReference type="PROSITE" id="PS00211">
    <property type="entry name" value="ABC_TRANSPORTER_1"/>
    <property type="match status" value="1"/>
</dbReference>
<dbReference type="SMART" id="SM00382">
    <property type="entry name" value="AAA"/>
    <property type="match status" value="1"/>
</dbReference>
<keyword evidence="7" id="KW-0472">Membrane</keyword>
<dbReference type="EMBL" id="BAAAGS010000056">
    <property type="protein sequence ID" value="GAA0552119.1"/>
    <property type="molecule type" value="Genomic_DNA"/>
</dbReference>
<dbReference type="SUPFAM" id="SSF53474">
    <property type="entry name" value="alpha/beta-Hydrolases"/>
    <property type="match status" value="1"/>
</dbReference>
<dbReference type="GO" id="GO:0016787">
    <property type="term" value="F:hydrolase activity"/>
    <property type="evidence" value="ECO:0007669"/>
    <property type="project" value="UniProtKB-KW"/>
</dbReference>
<feature type="region of interest" description="Disordered" evidence="6">
    <location>
        <begin position="438"/>
        <end position="461"/>
    </location>
</feature>
<dbReference type="SMART" id="SM00939">
    <property type="entry name" value="PepX_C"/>
    <property type="match status" value="1"/>
</dbReference>
<dbReference type="InterPro" id="IPR003439">
    <property type="entry name" value="ABC_transporter-like_ATP-bd"/>
</dbReference>
<comment type="caution">
    <text evidence="9">The sequence shown here is derived from an EMBL/GenBank/DDBJ whole genome shotgun (WGS) entry which is preliminary data.</text>
</comment>
<comment type="similarity">
    <text evidence="1">Belongs to the ABC transporter superfamily.</text>
</comment>
<protein>
    <submittedName>
        <fullName evidence="9">Alpha/beta fold hydrolase</fullName>
    </submittedName>
</protein>
<dbReference type="InterPro" id="IPR000383">
    <property type="entry name" value="Xaa-Pro-like_dom"/>
</dbReference>
<keyword evidence="5" id="KW-0067">ATP-binding</keyword>
<evidence type="ECO:0000313" key="10">
    <source>
        <dbReference type="Proteomes" id="UP001500729"/>
    </source>
</evidence>
<evidence type="ECO:0000256" key="4">
    <source>
        <dbReference type="ARBA" id="ARBA00022801"/>
    </source>
</evidence>
<dbReference type="InterPro" id="IPR013736">
    <property type="entry name" value="Xaa-Pro_dipept_C"/>
</dbReference>
<dbReference type="Pfam" id="PF00005">
    <property type="entry name" value="ABC_tran"/>
    <property type="match status" value="1"/>
</dbReference>
<dbReference type="Gene3D" id="3.40.50.300">
    <property type="entry name" value="P-loop containing nucleotide triphosphate hydrolases"/>
    <property type="match status" value="1"/>
</dbReference>
<keyword evidence="2" id="KW-0813">Transport</keyword>
<dbReference type="InterPro" id="IPR029058">
    <property type="entry name" value="AB_hydrolase_fold"/>
</dbReference>
<name>A0ABP3NXN3_SACER</name>
<accession>A0ABP3NXN3</accession>
<dbReference type="PROSITE" id="PS50893">
    <property type="entry name" value="ABC_TRANSPORTER_2"/>
    <property type="match status" value="1"/>
</dbReference>
<keyword evidence="7" id="KW-0812">Transmembrane</keyword>
<dbReference type="Gene3D" id="3.40.50.1820">
    <property type="entry name" value="alpha/beta hydrolase"/>
    <property type="match status" value="2"/>
</dbReference>
<evidence type="ECO:0000256" key="3">
    <source>
        <dbReference type="ARBA" id="ARBA00022741"/>
    </source>
</evidence>
<dbReference type="Pfam" id="PF02129">
    <property type="entry name" value="Peptidase_S15"/>
    <property type="match status" value="1"/>
</dbReference>
<dbReference type="InterPro" id="IPR027417">
    <property type="entry name" value="P-loop_NTPase"/>
</dbReference>
<dbReference type="Proteomes" id="UP001500729">
    <property type="component" value="Unassembled WGS sequence"/>
</dbReference>
<dbReference type="InterPro" id="IPR008979">
    <property type="entry name" value="Galactose-bd-like_sf"/>
</dbReference>
<keyword evidence="3" id="KW-0547">Nucleotide-binding</keyword>
<evidence type="ECO:0000256" key="1">
    <source>
        <dbReference type="ARBA" id="ARBA00005417"/>
    </source>
</evidence>
<dbReference type="InterPro" id="IPR017871">
    <property type="entry name" value="ABC_transporter-like_CS"/>
</dbReference>
<dbReference type="Gene3D" id="2.60.120.260">
    <property type="entry name" value="Galactose-binding domain-like"/>
    <property type="match status" value="1"/>
</dbReference>
<evidence type="ECO:0000259" key="8">
    <source>
        <dbReference type="PROSITE" id="PS50893"/>
    </source>
</evidence>
<feature type="region of interest" description="Disordered" evidence="6">
    <location>
        <begin position="232"/>
        <end position="265"/>
    </location>
</feature>
<organism evidence="9 10">
    <name type="scientific">Saccharopolyspora erythraea</name>
    <name type="common">Streptomyces erythraeus</name>
    <dbReference type="NCBI Taxonomy" id="1836"/>
    <lineage>
        <taxon>Bacteria</taxon>
        <taxon>Bacillati</taxon>
        <taxon>Actinomycetota</taxon>
        <taxon>Actinomycetes</taxon>
        <taxon>Pseudonocardiales</taxon>
        <taxon>Pseudonocardiaceae</taxon>
        <taxon>Saccharopolyspora</taxon>
    </lineage>
</organism>
<evidence type="ECO:0000256" key="6">
    <source>
        <dbReference type="SAM" id="MobiDB-lite"/>
    </source>
</evidence>
<reference evidence="10" key="1">
    <citation type="journal article" date="2019" name="Int. J. Syst. Evol. Microbiol.">
        <title>The Global Catalogue of Microorganisms (GCM) 10K type strain sequencing project: providing services to taxonomists for standard genome sequencing and annotation.</title>
        <authorList>
            <consortium name="The Broad Institute Genomics Platform"/>
            <consortium name="The Broad Institute Genome Sequencing Center for Infectious Disease"/>
            <person name="Wu L."/>
            <person name="Ma J."/>
        </authorList>
    </citation>
    <scope>NUCLEOTIDE SEQUENCE [LARGE SCALE GENOMIC DNA]</scope>
    <source>
        <strain evidence="10">JCM 10303</strain>
    </source>
</reference>
<proteinExistence type="inferred from homology"/>
<feature type="compositionally biased region" description="Low complexity" evidence="6">
    <location>
        <begin position="448"/>
        <end position="459"/>
    </location>
</feature>
<keyword evidence="7" id="KW-1133">Transmembrane helix</keyword>
<gene>
    <name evidence="9" type="ORF">GCM10009533_57960</name>
</gene>
<feature type="compositionally biased region" description="Low complexity" evidence="6">
    <location>
        <begin position="235"/>
        <end position="246"/>
    </location>
</feature>
<evidence type="ECO:0000256" key="5">
    <source>
        <dbReference type="ARBA" id="ARBA00022840"/>
    </source>
</evidence>
<sequence length="956" mass="100201">MSPTPRRRKGLVLAAVILVALLGFGVFLLSGGERRTAVSEPAPPREALLDVVDGPGGNERVQIDLTLYAPAETPAPAVLLSHGFGGDKNSVAQEAKELAARGFTVLTYSSRGFGASTGRIALNAPEYEVADARQLLDWLARQPEVLRDHDGDPRVGVTGSSYGGALSLLLAGSDPRVDVTAPVMTYNDLGQALIPNTASAAPIPDDTAARGSYGEHGVFKEGWAGLLFSAGSRTAPAEKPGGPAEPTRTGHPPVSEPTEGPAGPSPLTCGNFTPEVCAAYNEVSQTGRAGARTLALLDAVSPKSVTRNIKAPTMLVQGERDTLFGLDQADANARQIAEAGTKVKVVWYAGGHDGEPPGPAVRARIADWFAFHLGVSSPQEPGMPPETVPDPGTVFEYDIPGNPRRNGEVPVRTVAAPEYPGVRSERTPRFALPLLGEAQPVINPPGGSPSSTSSLPGAGDVEDAASALGRTLASDLPGQAAVFRTDPARTRTMISGVPQTRISVAAVPGQPTTGEAVLFAKLYDISPEGQRTLLGNGVSPMRVTGLTPDGTEREVDVALPGVVRSLEPGHHLELAVTTTDWAYATPTEPAVHRIALAGAEQLSVPSVRGTTINDAGVPVLPLIGIAGIVVVGLLAWVVARVRRRHVPDVDPALTGTPLVISGLTKQYSDKLTAVSDLSMRVESGQIVGLLGANGAGKTTTLRMLLGLLRPTDGEVRLFGHRLVPGAPVLSRVGSLVETPGFLPHLSGTENLKYYWAATGRPMLQARFDEVLRIASLGQTADRPVRTYSQGMKQRLAIAQAMLGLPELLILDEPTNGLDPPQIHQMREILRRYAATGRAVLLSSHLLSEVERTCTHVVLMQRGELVSAGPVEEIIAVDGEVSFRVDAPDLAVRTLRSIEGLGEVTADGEVVHADLGGHSAGIAVNALVAAGVMVSQVGPRRRLEDAFLQLVGEDARG</sequence>
<evidence type="ECO:0000256" key="7">
    <source>
        <dbReference type="SAM" id="Phobius"/>
    </source>
</evidence>